<evidence type="ECO:0000256" key="2">
    <source>
        <dbReference type="SAM" id="SignalP"/>
    </source>
</evidence>
<dbReference type="SUPFAM" id="SSF53474">
    <property type="entry name" value="alpha/beta-Hydrolases"/>
    <property type="match status" value="1"/>
</dbReference>
<dbReference type="Pfam" id="PF00450">
    <property type="entry name" value="Peptidase_S10"/>
    <property type="match status" value="1"/>
</dbReference>
<sequence>MLLLLLLLLLLLFHFRYTTHSTFLATRRRGWGPLRAASRCSNASGPGPEPAWHMDGQPCGGTAVLPVWTAHPEVREALHVAPDANYFYGDNGVGFTYVGTEPDLVEDTYKRWASENMAGGNRTALRMLIYNGDTDPGLNSFVAERWLADLGLPEQEGWRPWTRDGWDAKAGLKVGGYVTRYAGNLDFVTIRGSGHMVPEYKPEAAFTMIKSFLEGKPVPRLAPKPPLRR</sequence>
<proteinExistence type="inferred from homology"/>
<feature type="chain" id="PRO_5045983623" description="Carboxypeptidase" evidence="2">
    <location>
        <begin position="22"/>
        <end position="229"/>
    </location>
</feature>
<dbReference type="Gene3D" id="3.40.50.12670">
    <property type="match status" value="1"/>
</dbReference>
<protein>
    <recommendedName>
        <fullName evidence="5">Carboxypeptidase</fullName>
    </recommendedName>
</protein>
<accession>A0ABN9QVB4</accession>
<feature type="signal peptide" evidence="2">
    <location>
        <begin position="1"/>
        <end position="21"/>
    </location>
</feature>
<feature type="non-terminal residue" evidence="3">
    <location>
        <position position="229"/>
    </location>
</feature>
<keyword evidence="4" id="KW-1185">Reference proteome</keyword>
<keyword evidence="2" id="KW-0732">Signal</keyword>
<name>A0ABN9QVB4_9DINO</name>
<evidence type="ECO:0000256" key="1">
    <source>
        <dbReference type="ARBA" id="ARBA00009431"/>
    </source>
</evidence>
<evidence type="ECO:0000313" key="3">
    <source>
        <dbReference type="EMBL" id="CAK0810257.1"/>
    </source>
</evidence>
<organism evidence="3 4">
    <name type="scientific">Prorocentrum cordatum</name>
    <dbReference type="NCBI Taxonomy" id="2364126"/>
    <lineage>
        <taxon>Eukaryota</taxon>
        <taxon>Sar</taxon>
        <taxon>Alveolata</taxon>
        <taxon>Dinophyceae</taxon>
        <taxon>Prorocentrales</taxon>
        <taxon>Prorocentraceae</taxon>
        <taxon>Prorocentrum</taxon>
    </lineage>
</organism>
<dbReference type="PROSITE" id="PS00560">
    <property type="entry name" value="CARBOXYPEPT_SER_HIS"/>
    <property type="match status" value="1"/>
</dbReference>
<dbReference type="InterPro" id="IPR001563">
    <property type="entry name" value="Peptidase_S10"/>
</dbReference>
<reference evidence="3" key="1">
    <citation type="submission" date="2023-10" db="EMBL/GenBank/DDBJ databases">
        <authorList>
            <person name="Chen Y."/>
            <person name="Shah S."/>
            <person name="Dougan E. K."/>
            <person name="Thang M."/>
            <person name="Chan C."/>
        </authorList>
    </citation>
    <scope>NUCLEOTIDE SEQUENCE [LARGE SCALE GENOMIC DNA]</scope>
</reference>
<dbReference type="Proteomes" id="UP001189429">
    <property type="component" value="Unassembled WGS sequence"/>
</dbReference>
<evidence type="ECO:0008006" key="5">
    <source>
        <dbReference type="Google" id="ProtNLM"/>
    </source>
</evidence>
<gene>
    <name evidence="3" type="ORF">PCOR1329_LOCUS15273</name>
</gene>
<comment type="similarity">
    <text evidence="1">Belongs to the peptidase S10 family.</text>
</comment>
<dbReference type="InterPro" id="IPR029058">
    <property type="entry name" value="AB_hydrolase_fold"/>
</dbReference>
<dbReference type="InterPro" id="IPR033124">
    <property type="entry name" value="Ser_caboxypep_his_AS"/>
</dbReference>
<dbReference type="EMBL" id="CAUYUJ010004608">
    <property type="protein sequence ID" value="CAK0810257.1"/>
    <property type="molecule type" value="Genomic_DNA"/>
</dbReference>
<evidence type="ECO:0000313" key="4">
    <source>
        <dbReference type="Proteomes" id="UP001189429"/>
    </source>
</evidence>
<comment type="caution">
    <text evidence="3">The sequence shown here is derived from an EMBL/GenBank/DDBJ whole genome shotgun (WGS) entry which is preliminary data.</text>
</comment>